<evidence type="ECO:0000313" key="3">
    <source>
        <dbReference type="Proteomes" id="UP000483286"/>
    </source>
</evidence>
<evidence type="ECO:0000259" key="1">
    <source>
        <dbReference type="Pfam" id="PF01609"/>
    </source>
</evidence>
<organism evidence="2 3">
    <name type="scientific">Deinococcus arboris</name>
    <dbReference type="NCBI Taxonomy" id="2682977"/>
    <lineage>
        <taxon>Bacteria</taxon>
        <taxon>Thermotogati</taxon>
        <taxon>Deinococcota</taxon>
        <taxon>Deinococci</taxon>
        <taxon>Deinococcales</taxon>
        <taxon>Deinococcaceae</taxon>
        <taxon>Deinococcus</taxon>
    </lineage>
</organism>
<dbReference type="GO" id="GO:0004803">
    <property type="term" value="F:transposase activity"/>
    <property type="evidence" value="ECO:0007669"/>
    <property type="project" value="InterPro"/>
</dbReference>
<dbReference type="EMBL" id="WQLB01000037">
    <property type="protein sequence ID" value="MVN88906.1"/>
    <property type="molecule type" value="Genomic_DNA"/>
</dbReference>
<dbReference type="AlphaFoldDB" id="A0A7C9IEK4"/>
<sequence>MARYRLHHRLGRRCVIRRLLRWARKHFKHQKSCRHQKVTDAYLVALLLSRYVFQHPYPSIWWNILREDRPQLPSYTQAFTRGQRLLGPLEAIVSPPVPCAEVVVDSMPLPVCRPKRGKRCAFPGARWGFGTQGDFFGFKLHAWVSPRGQVMQYVIRPANLQDTTVAYELNSRWPAFGGPKVIGDKGYCALGFTFPPKKNTRYDTGWRQDRHPKLRKRIETVFSQLVEAQVRSVQTKTLTSLRFRVVLAVIAHNLMSSY</sequence>
<proteinExistence type="predicted"/>
<gene>
    <name evidence="2" type="ORF">GO986_19370</name>
</gene>
<feature type="domain" description="Transposase IS4-like" evidence="1">
    <location>
        <begin position="102"/>
        <end position="254"/>
    </location>
</feature>
<dbReference type="InterPro" id="IPR002559">
    <property type="entry name" value="Transposase_11"/>
</dbReference>
<name>A0A7C9IEK4_9DEIO</name>
<dbReference type="GO" id="GO:0003677">
    <property type="term" value="F:DNA binding"/>
    <property type="evidence" value="ECO:0007669"/>
    <property type="project" value="InterPro"/>
</dbReference>
<dbReference type="Pfam" id="PF01609">
    <property type="entry name" value="DDE_Tnp_1"/>
    <property type="match status" value="1"/>
</dbReference>
<reference evidence="2 3" key="1">
    <citation type="submission" date="2019-12" db="EMBL/GenBank/DDBJ databases">
        <title>Deinococcus sp. HMF7620 Genome sequencing and assembly.</title>
        <authorList>
            <person name="Kang H."/>
            <person name="Kim H."/>
            <person name="Joh K."/>
        </authorList>
    </citation>
    <scope>NUCLEOTIDE SEQUENCE [LARGE SCALE GENOMIC DNA]</scope>
    <source>
        <strain evidence="2 3">HMF7620</strain>
    </source>
</reference>
<dbReference type="RefSeq" id="WP_157461125.1">
    <property type="nucleotide sequence ID" value="NZ_WQLB01000037.1"/>
</dbReference>
<dbReference type="NCBIfam" id="NF033520">
    <property type="entry name" value="transpos_IS982"/>
    <property type="match status" value="1"/>
</dbReference>
<dbReference type="GO" id="GO:0006313">
    <property type="term" value="P:DNA transposition"/>
    <property type="evidence" value="ECO:0007669"/>
    <property type="project" value="InterPro"/>
</dbReference>
<comment type="caution">
    <text evidence="2">The sequence shown here is derived from an EMBL/GenBank/DDBJ whole genome shotgun (WGS) entry which is preliminary data.</text>
</comment>
<keyword evidence="3" id="KW-1185">Reference proteome</keyword>
<dbReference type="Proteomes" id="UP000483286">
    <property type="component" value="Unassembled WGS sequence"/>
</dbReference>
<accession>A0A7C9IEK4</accession>
<protein>
    <submittedName>
        <fullName evidence="2">IS982 family transposase</fullName>
    </submittedName>
</protein>
<evidence type="ECO:0000313" key="2">
    <source>
        <dbReference type="EMBL" id="MVN88906.1"/>
    </source>
</evidence>